<accession>A0A3A4P063</accession>
<dbReference type="PIRSF" id="PIRSF002869">
    <property type="entry name" value="MviN"/>
    <property type="match status" value="1"/>
</dbReference>
<feature type="transmembrane region" description="Helical" evidence="10">
    <location>
        <begin position="428"/>
        <end position="448"/>
    </location>
</feature>
<reference evidence="12 13" key="1">
    <citation type="journal article" date="2017" name="ISME J.">
        <title>Energy and carbon metabolisms in a deep terrestrial subsurface fluid microbial community.</title>
        <authorList>
            <person name="Momper L."/>
            <person name="Jungbluth S.P."/>
            <person name="Lee M.D."/>
            <person name="Amend J.P."/>
        </authorList>
    </citation>
    <scope>NUCLEOTIDE SEQUENCE [LARGE SCALE GENOMIC DNA]</scope>
    <source>
        <strain evidence="12">SURF_5</strain>
    </source>
</reference>
<dbReference type="CDD" id="cd13123">
    <property type="entry name" value="MATE_MurJ_like"/>
    <property type="match status" value="1"/>
</dbReference>
<dbReference type="GO" id="GO:0071555">
    <property type="term" value="P:cell wall organization"/>
    <property type="evidence" value="ECO:0007669"/>
    <property type="project" value="UniProtKB-UniRule"/>
</dbReference>
<evidence type="ECO:0000313" key="13">
    <source>
        <dbReference type="Proteomes" id="UP000265882"/>
    </source>
</evidence>
<dbReference type="PANTHER" id="PTHR47019:SF1">
    <property type="entry name" value="LIPID II FLIPPASE MURJ"/>
    <property type="match status" value="1"/>
</dbReference>
<dbReference type="GO" id="GO:0009252">
    <property type="term" value="P:peptidoglycan biosynthetic process"/>
    <property type="evidence" value="ECO:0007669"/>
    <property type="project" value="UniProtKB-UniRule"/>
</dbReference>
<feature type="transmembrane region" description="Helical" evidence="10">
    <location>
        <begin position="204"/>
        <end position="228"/>
    </location>
</feature>
<evidence type="ECO:0000256" key="11">
    <source>
        <dbReference type="PIRNR" id="PIRNR002869"/>
    </source>
</evidence>
<dbReference type="HAMAP" id="MF_02078">
    <property type="entry name" value="MurJ_MviN"/>
    <property type="match status" value="1"/>
</dbReference>
<dbReference type="InterPro" id="IPR004268">
    <property type="entry name" value="MurJ"/>
</dbReference>
<dbReference type="PANTHER" id="PTHR47019">
    <property type="entry name" value="LIPID II FLIPPASE MURJ"/>
    <property type="match status" value="1"/>
</dbReference>
<keyword evidence="4 10" id="KW-0133">Cell shape</keyword>
<dbReference type="Pfam" id="PF03023">
    <property type="entry name" value="MurJ"/>
    <property type="match status" value="1"/>
</dbReference>
<dbReference type="PRINTS" id="PR01806">
    <property type="entry name" value="VIRFACTRMVIN"/>
</dbReference>
<keyword evidence="10 11" id="KW-0813">Transport</keyword>
<dbReference type="GO" id="GO:0008360">
    <property type="term" value="P:regulation of cell shape"/>
    <property type="evidence" value="ECO:0007669"/>
    <property type="project" value="UniProtKB-UniRule"/>
</dbReference>
<evidence type="ECO:0000256" key="8">
    <source>
        <dbReference type="ARBA" id="ARBA00060041"/>
    </source>
</evidence>
<dbReference type="UniPathway" id="UPA00219"/>
<dbReference type="Proteomes" id="UP000265882">
    <property type="component" value="Unassembled WGS sequence"/>
</dbReference>
<organism evidence="12 13">
    <name type="scientific">Abyssobacteria bacterium (strain SURF_5)</name>
    <dbReference type="NCBI Taxonomy" id="2093360"/>
    <lineage>
        <taxon>Bacteria</taxon>
        <taxon>Pseudomonadati</taxon>
        <taxon>Candidatus Hydrogenedentota</taxon>
        <taxon>Candidatus Abyssobacteria</taxon>
    </lineage>
</organism>
<dbReference type="AlphaFoldDB" id="A0A3A4P063"/>
<keyword evidence="2 10" id="KW-1003">Cell membrane</keyword>
<comment type="similarity">
    <text evidence="9 10 11">Belongs to the MurJ/MviN family.</text>
</comment>
<evidence type="ECO:0000256" key="7">
    <source>
        <dbReference type="ARBA" id="ARBA00023136"/>
    </source>
</evidence>
<feature type="transmembrane region" description="Helical" evidence="10">
    <location>
        <begin position="460"/>
        <end position="482"/>
    </location>
</feature>
<feature type="transmembrane region" description="Helical" evidence="10">
    <location>
        <begin position="292"/>
        <end position="311"/>
    </location>
</feature>
<dbReference type="GO" id="GO:0015648">
    <property type="term" value="F:lipid-linked peptidoglycan transporter activity"/>
    <property type="evidence" value="ECO:0007669"/>
    <property type="project" value="UniProtKB-UniRule"/>
</dbReference>
<evidence type="ECO:0000256" key="6">
    <source>
        <dbReference type="ARBA" id="ARBA00022989"/>
    </source>
</evidence>
<feature type="transmembrane region" description="Helical" evidence="10">
    <location>
        <begin position="332"/>
        <end position="351"/>
    </location>
</feature>
<dbReference type="GO" id="GO:0034204">
    <property type="term" value="P:lipid translocation"/>
    <property type="evidence" value="ECO:0007669"/>
    <property type="project" value="TreeGrafter"/>
</dbReference>
<comment type="subcellular location">
    <subcellularLocation>
        <location evidence="1 10">Cell membrane</location>
        <topology evidence="1 10">Multi-pass membrane protein</topology>
    </subcellularLocation>
</comment>
<dbReference type="InterPro" id="IPR051050">
    <property type="entry name" value="Lipid_II_flippase_MurJ/MviN"/>
</dbReference>
<feature type="transmembrane region" description="Helical" evidence="10">
    <location>
        <begin position="494"/>
        <end position="515"/>
    </location>
</feature>
<protein>
    <recommendedName>
        <fullName evidence="10">Probable lipid II flippase MurJ</fullName>
    </recommendedName>
</protein>
<evidence type="ECO:0000256" key="1">
    <source>
        <dbReference type="ARBA" id="ARBA00004651"/>
    </source>
</evidence>
<feature type="transmembrane region" description="Helical" evidence="10">
    <location>
        <begin position="104"/>
        <end position="132"/>
    </location>
</feature>
<comment type="caution">
    <text evidence="12">The sequence shown here is derived from an EMBL/GenBank/DDBJ whole genome shotgun (WGS) entry which is preliminary data.</text>
</comment>
<evidence type="ECO:0000256" key="10">
    <source>
        <dbReference type="HAMAP-Rule" id="MF_02078"/>
    </source>
</evidence>
<feature type="transmembrane region" description="Helical" evidence="10">
    <location>
        <begin position="180"/>
        <end position="198"/>
    </location>
</feature>
<keyword evidence="7 10" id="KW-0472">Membrane</keyword>
<comment type="function">
    <text evidence="8 10 11">Involved in peptidoglycan biosynthesis. Transports lipid-linked peptidoglycan precursors from the inner to the outer leaflet of the cytoplasmic membrane.</text>
</comment>
<keyword evidence="5 10" id="KW-0573">Peptidoglycan synthesis</keyword>
<evidence type="ECO:0000256" key="9">
    <source>
        <dbReference type="ARBA" id="ARBA00061532"/>
    </source>
</evidence>
<comment type="pathway">
    <text evidence="10">Cell wall biogenesis; peptidoglycan biosynthesis.</text>
</comment>
<evidence type="ECO:0000256" key="5">
    <source>
        <dbReference type="ARBA" id="ARBA00022984"/>
    </source>
</evidence>
<keyword evidence="10 11" id="KW-0961">Cell wall biogenesis/degradation</keyword>
<keyword evidence="3 10" id="KW-0812">Transmembrane</keyword>
<feature type="transmembrane region" description="Helical" evidence="10">
    <location>
        <begin position="371"/>
        <end position="394"/>
    </location>
</feature>
<feature type="transmembrane region" description="Helical" evidence="10">
    <location>
        <begin position="266"/>
        <end position="286"/>
    </location>
</feature>
<feature type="transmembrane region" description="Helical" evidence="10">
    <location>
        <begin position="152"/>
        <end position="173"/>
    </location>
</feature>
<gene>
    <name evidence="10 12" type="primary">murJ</name>
    <name evidence="12" type="ORF">C4520_04010</name>
</gene>
<dbReference type="GO" id="GO:0005886">
    <property type="term" value="C:plasma membrane"/>
    <property type="evidence" value="ECO:0007669"/>
    <property type="project" value="UniProtKB-SubCell"/>
</dbReference>
<dbReference type="EMBL" id="QZKU01000034">
    <property type="protein sequence ID" value="RJP24489.1"/>
    <property type="molecule type" value="Genomic_DNA"/>
</dbReference>
<evidence type="ECO:0000256" key="3">
    <source>
        <dbReference type="ARBA" id="ARBA00022692"/>
    </source>
</evidence>
<name>A0A3A4P063_ABYX5</name>
<evidence type="ECO:0000256" key="2">
    <source>
        <dbReference type="ARBA" id="ARBA00022475"/>
    </source>
</evidence>
<proteinExistence type="inferred from homology"/>
<keyword evidence="6 10" id="KW-1133">Transmembrane helix</keyword>
<sequence>MSMTNPTRSASVEAAPQVARGSLARFTALIGSGTMLSRVLGLLRDIVIAYLYPKPVSDAFFVAFRLPNMLRELLAEGAMNAGFVPVFSDYLARKSRQETEQLVAVSIGVAVAVLMVVSALGVVFAPLLIRLITLEFGPADEQLLLAIRLTRILFPYILLIGVASLLMAVLNSLQRFFSSSYAPALLNLAMIGGAYGLRERFDEPVYAMAVGVIIGGVLQILLQLPFLIRSRIPLRARWDPRHEGVRRVFKLLVPTFFGQAVREVNIIADTMLAWYLGVGMVSALYFSYRLVHLPLAVFGLSTATALLPMMSRSASSGNLDEMKHTLSLGLRSVFFIMVPAMVGLIVLRTPIIRLLFEYGEFSSIATANTAYALLFYSLGLFSFAGAKVLTFAFYSVKETRLPVLVAAAAMVANIILALLLMMPLKQGGLALASSLSSTINMVLLWALLKKRIGRLDMRSIGTAAGKTVVLSTSMGVWIYVLYVISSRFADTAAIWGRLLVVLLPVSGGAIFYLAAASAMDMEEAQQIRSVWRRRLKRASGPSSR</sequence>
<evidence type="ECO:0000313" key="12">
    <source>
        <dbReference type="EMBL" id="RJP24489.1"/>
    </source>
</evidence>
<dbReference type="NCBIfam" id="TIGR01695">
    <property type="entry name" value="murJ_mviN"/>
    <property type="match status" value="1"/>
</dbReference>
<evidence type="ECO:0000256" key="4">
    <source>
        <dbReference type="ARBA" id="ARBA00022960"/>
    </source>
</evidence>
<feature type="transmembrane region" description="Helical" evidence="10">
    <location>
        <begin position="401"/>
        <end position="422"/>
    </location>
</feature>